<sequence length="64" mass="7502">MARPINSIRKITRVGRSKSFSVIIPIAMIRQIGWREKQRVIVKRIPRGFMIIDAKTKKKKKLTI</sequence>
<dbReference type="EMBL" id="MFUG01000016">
    <property type="protein sequence ID" value="OGI75679.1"/>
    <property type="molecule type" value="Genomic_DNA"/>
</dbReference>
<accession>A0A1F6W1C7</accession>
<organism evidence="2 3">
    <name type="scientific">Candidatus Nomurabacteria bacterium RIFCSPHIGHO2_02_FULL_42_19</name>
    <dbReference type="NCBI Taxonomy" id="1801756"/>
    <lineage>
        <taxon>Bacteria</taxon>
        <taxon>Candidatus Nomuraibacteriota</taxon>
    </lineage>
</organism>
<dbReference type="STRING" id="1801756.A3C67_02715"/>
<dbReference type="Pfam" id="PF04014">
    <property type="entry name" value="MazE_antitoxin"/>
    <property type="match status" value="1"/>
</dbReference>
<proteinExistence type="predicted"/>
<evidence type="ECO:0000313" key="2">
    <source>
        <dbReference type="EMBL" id="OGI75679.1"/>
    </source>
</evidence>
<reference evidence="2 3" key="1">
    <citation type="journal article" date="2016" name="Nat. Commun.">
        <title>Thousands of microbial genomes shed light on interconnected biogeochemical processes in an aquifer system.</title>
        <authorList>
            <person name="Anantharaman K."/>
            <person name="Brown C.T."/>
            <person name="Hug L.A."/>
            <person name="Sharon I."/>
            <person name="Castelle C.J."/>
            <person name="Probst A.J."/>
            <person name="Thomas B.C."/>
            <person name="Singh A."/>
            <person name="Wilkins M.J."/>
            <person name="Karaoz U."/>
            <person name="Brodie E.L."/>
            <person name="Williams K.H."/>
            <person name="Hubbard S.S."/>
            <person name="Banfield J.F."/>
        </authorList>
    </citation>
    <scope>NUCLEOTIDE SEQUENCE [LARGE SCALE GENOMIC DNA]</scope>
</reference>
<evidence type="ECO:0000259" key="1">
    <source>
        <dbReference type="Pfam" id="PF04014"/>
    </source>
</evidence>
<name>A0A1F6W1C7_9BACT</name>
<dbReference type="GO" id="GO:0003677">
    <property type="term" value="F:DNA binding"/>
    <property type="evidence" value="ECO:0007669"/>
    <property type="project" value="InterPro"/>
</dbReference>
<evidence type="ECO:0000313" key="3">
    <source>
        <dbReference type="Proteomes" id="UP000179275"/>
    </source>
</evidence>
<gene>
    <name evidence="2" type="ORF">A3C67_02715</name>
</gene>
<protein>
    <recommendedName>
        <fullName evidence="1">SpoVT-AbrB domain-containing protein</fullName>
    </recommendedName>
</protein>
<dbReference type="AlphaFoldDB" id="A0A1F6W1C7"/>
<feature type="domain" description="SpoVT-AbrB" evidence="1">
    <location>
        <begin position="18"/>
        <end position="59"/>
    </location>
</feature>
<comment type="caution">
    <text evidence="2">The sequence shown here is derived from an EMBL/GenBank/DDBJ whole genome shotgun (WGS) entry which is preliminary data.</text>
</comment>
<dbReference type="InterPro" id="IPR007159">
    <property type="entry name" value="SpoVT-AbrB_dom"/>
</dbReference>
<dbReference type="Proteomes" id="UP000179275">
    <property type="component" value="Unassembled WGS sequence"/>
</dbReference>